<dbReference type="Proteomes" id="UP001195483">
    <property type="component" value="Unassembled WGS sequence"/>
</dbReference>
<evidence type="ECO:0000313" key="4">
    <source>
        <dbReference type="EMBL" id="KAK3603245.1"/>
    </source>
</evidence>
<dbReference type="GO" id="GO:0140662">
    <property type="term" value="F:ATP-dependent protein folding chaperone"/>
    <property type="evidence" value="ECO:0007669"/>
    <property type="project" value="InterPro"/>
</dbReference>
<dbReference type="Gene3D" id="3.30.420.40">
    <property type="match status" value="2"/>
</dbReference>
<reference evidence="4" key="1">
    <citation type="journal article" date="2021" name="Genome Biol. Evol.">
        <title>A High-Quality Reference Genome for a Parasitic Bivalve with Doubly Uniparental Inheritance (Bivalvia: Unionida).</title>
        <authorList>
            <person name="Smith C.H."/>
        </authorList>
    </citation>
    <scope>NUCLEOTIDE SEQUENCE</scope>
    <source>
        <strain evidence="4">CHS0354</strain>
    </source>
</reference>
<comment type="similarity">
    <text evidence="1">Belongs to the heat shock protein 70 family.</text>
</comment>
<reference evidence="4" key="3">
    <citation type="submission" date="2023-05" db="EMBL/GenBank/DDBJ databases">
        <authorList>
            <person name="Smith C.H."/>
        </authorList>
    </citation>
    <scope>NUCLEOTIDE SEQUENCE</scope>
    <source>
        <strain evidence="4">CHS0354</strain>
        <tissue evidence="4">Mantle</tissue>
    </source>
</reference>
<keyword evidence="2" id="KW-0547">Nucleotide-binding</keyword>
<evidence type="ECO:0000256" key="2">
    <source>
        <dbReference type="ARBA" id="ARBA00022741"/>
    </source>
</evidence>
<gene>
    <name evidence="4" type="ORF">CHS0354_007576</name>
</gene>
<sequence length="584" mass="66206">MDKEKTPPLMVVAIDFGTTFSSWACSLRHEYEENPTKVHVRQWVGGDRISSKAPTTVLIRPDGKTLEAFGYEAEDRYAALVEEGGYKLWYYFQRFKMKIYNDSSLSRKTVIKDATGKPLPAMLVFSRTIQFMKEDFLKQFQRTLEGRIQDRDIQWILTVPAIWNEKAKQFMRQAAVTAGIRDEYLKISLEPEAASLFCNHCPMKKFVANGSETASISTFERGSKYLILDAGGGTADITIHEVIGNGKLKELHKASGGPWGGTKVDEAFQQFIVKLVGNRVFQRFSNETLEDLQEMLRSFEVKKREIYLNKDCQVILRIPISLIQLFEEESGNNLEECIRQHYSTSKMKLVNDKLKVDSFVMREFYKDTINSITSHVITIFDDERFADVKSIIMVGGFSECPLFQQAIQDCIPHKNSIIPLEPDLAVLKGAVIFGHNPEAVLERACRYTYGVAGAKKFIDGTHRQTFRKSCQFGELVNNVFVKIVECGQKIKFNDRQPEQILTMAQDEAEHVFSIYVSEKPSPMYITDEGCSLLGNVTISGLDRSVPLSQRKIAITLMVGGTEMEVEAREVHTGKTSKTVMDFLG</sequence>
<dbReference type="GO" id="GO:0005524">
    <property type="term" value="F:ATP binding"/>
    <property type="evidence" value="ECO:0007669"/>
    <property type="project" value="UniProtKB-KW"/>
</dbReference>
<evidence type="ECO:0000256" key="3">
    <source>
        <dbReference type="ARBA" id="ARBA00022840"/>
    </source>
</evidence>
<accession>A0AAE0T3R7</accession>
<dbReference type="InterPro" id="IPR043129">
    <property type="entry name" value="ATPase_NBD"/>
</dbReference>
<keyword evidence="5" id="KW-1185">Reference proteome</keyword>
<organism evidence="4 5">
    <name type="scientific">Potamilus streckersoni</name>
    <dbReference type="NCBI Taxonomy" id="2493646"/>
    <lineage>
        <taxon>Eukaryota</taxon>
        <taxon>Metazoa</taxon>
        <taxon>Spiralia</taxon>
        <taxon>Lophotrochozoa</taxon>
        <taxon>Mollusca</taxon>
        <taxon>Bivalvia</taxon>
        <taxon>Autobranchia</taxon>
        <taxon>Heteroconchia</taxon>
        <taxon>Palaeoheterodonta</taxon>
        <taxon>Unionida</taxon>
        <taxon>Unionoidea</taxon>
        <taxon>Unionidae</taxon>
        <taxon>Ambleminae</taxon>
        <taxon>Lampsilini</taxon>
        <taxon>Potamilus</taxon>
    </lineage>
</organism>
<protein>
    <submittedName>
        <fullName evidence="4">Uncharacterized protein</fullName>
    </submittedName>
</protein>
<dbReference type="AlphaFoldDB" id="A0AAE0T3R7"/>
<dbReference type="SUPFAM" id="SSF53067">
    <property type="entry name" value="Actin-like ATPase domain"/>
    <property type="match status" value="2"/>
</dbReference>
<keyword evidence="3" id="KW-0067">ATP-binding</keyword>
<reference evidence="4" key="2">
    <citation type="journal article" date="2021" name="Genome Biol. Evol.">
        <title>Developing a high-quality reference genome for a parasitic bivalve with doubly uniparental inheritance (Bivalvia: Unionida).</title>
        <authorList>
            <person name="Smith C.H."/>
        </authorList>
    </citation>
    <scope>NUCLEOTIDE SEQUENCE</scope>
    <source>
        <strain evidence="4">CHS0354</strain>
        <tissue evidence="4">Mantle</tissue>
    </source>
</reference>
<proteinExistence type="inferred from homology"/>
<dbReference type="CDD" id="cd10229">
    <property type="entry name" value="ASKHA_NBD_HSP70_HSPA12"/>
    <property type="match status" value="1"/>
</dbReference>
<dbReference type="EMBL" id="JAEAOA010000519">
    <property type="protein sequence ID" value="KAK3603245.1"/>
    <property type="molecule type" value="Genomic_DNA"/>
</dbReference>
<evidence type="ECO:0000256" key="1">
    <source>
        <dbReference type="ARBA" id="ARBA00007381"/>
    </source>
</evidence>
<dbReference type="Pfam" id="PF00012">
    <property type="entry name" value="HSP70"/>
    <property type="match status" value="1"/>
</dbReference>
<name>A0AAE0T3R7_9BIVA</name>
<comment type="caution">
    <text evidence="4">The sequence shown here is derived from an EMBL/GenBank/DDBJ whole genome shotgun (WGS) entry which is preliminary data.</text>
</comment>
<dbReference type="InterPro" id="IPR013126">
    <property type="entry name" value="Hsp_70_fam"/>
</dbReference>
<dbReference type="PANTHER" id="PTHR14187:SF5">
    <property type="entry name" value="HEAT SHOCK 70 KDA PROTEIN 12A"/>
    <property type="match status" value="1"/>
</dbReference>
<dbReference type="PANTHER" id="PTHR14187">
    <property type="entry name" value="ALPHA KINASE/ELONGATION FACTOR 2 KINASE"/>
    <property type="match status" value="1"/>
</dbReference>
<evidence type="ECO:0000313" key="5">
    <source>
        <dbReference type="Proteomes" id="UP001195483"/>
    </source>
</evidence>